<comment type="subcellular location">
    <subcellularLocation>
        <location evidence="1">Cell membrane</location>
        <topology evidence="1">Multi-pass membrane protein</topology>
    </subcellularLocation>
</comment>
<evidence type="ECO:0000256" key="5">
    <source>
        <dbReference type="ARBA" id="ARBA00022683"/>
    </source>
</evidence>
<evidence type="ECO:0000256" key="4">
    <source>
        <dbReference type="ARBA" id="ARBA00022597"/>
    </source>
</evidence>
<dbReference type="Pfam" id="PF03609">
    <property type="entry name" value="EII-Sor"/>
    <property type="match status" value="1"/>
</dbReference>
<organism evidence="9 10">
    <name type="scientific">Faecalibacterium duncaniae (strain DSM 17677 / JCM 31915 / A2-165)</name>
    <name type="common">Faecalibacterium prausnitzii</name>
    <dbReference type="NCBI Taxonomy" id="411483"/>
    <lineage>
        <taxon>Bacteria</taxon>
        <taxon>Bacillati</taxon>
        <taxon>Bacillota</taxon>
        <taxon>Clostridia</taxon>
        <taxon>Eubacteriales</taxon>
        <taxon>Oscillospiraceae</taxon>
        <taxon>Faecalibacterium</taxon>
    </lineage>
</organism>
<dbReference type="PANTHER" id="PTHR32502:SF8">
    <property type="entry name" value="N-ACETYLGALACTOSAMINE PERMEASE IIC COMPONENT 1"/>
    <property type="match status" value="1"/>
</dbReference>
<sequence length="257" mass="27179">MLVPALLVAFAYWITWLIDGILGWQTMTRPIVLGTVIGLLCGDLKAGVIMGASLEAVYMGISGIGGSLAADYRSGTAVGVGLAILSGISMEEGIAIAVPIGALCLGLMPVTTMVGNLMEVPLMNAAKQGDVKKYNRLVWFQAIVLQHLLDTAVIFLCCYFGSTVITTTFDAIPAWLMNGLSASGGMLVVVGLALTTQAIFSKYTVPFVLVGFVLTKYLAMPVLSVAILGFVCAYMVFDRSRALKQVENTVGGDDFYA</sequence>
<evidence type="ECO:0000256" key="1">
    <source>
        <dbReference type="ARBA" id="ARBA00004651"/>
    </source>
</evidence>
<dbReference type="OrthoDB" id="9815089at2"/>
<keyword evidence="2" id="KW-0813">Transport</keyword>
<dbReference type="RefSeq" id="WP_005936623.1">
    <property type="nucleotide sequence ID" value="NZ_CP022479.1"/>
</dbReference>
<keyword evidence="5" id="KW-0598">Phosphotransferase system</keyword>
<dbReference type="eggNOG" id="COG3715">
    <property type="taxonomic scope" value="Bacteria"/>
</dbReference>
<keyword evidence="8" id="KW-0472">Membrane</keyword>
<evidence type="ECO:0000256" key="3">
    <source>
        <dbReference type="ARBA" id="ARBA00022475"/>
    </source>
</evidence>
<proteinExistence type="predicted"/>
<dbReference type="GO" id="GO:0009401">
    <property type="term" value="P:phosphoenolpyruvate-dependent sugar phosphotransferase system"/>
    <property type="evidence" value="ECO:0007669"/>
    <property type="project" value="UniProtKB-KW"/>
</dbReference>
<evidence type="ECO:0000256" key="2">
    <source>
        <dbReference type="ARBA" id="ARBA00022448"/>
    </source>
</evidence>
<dbReference type="GO" id="GO:0005886">
    <property type="term" value="C:plasma membrane"/>
    <property type="evidence" value="ECO:0007669"/>
    <property type="project" value="UniProtKB-SubCell"/>
</dbReference>
<evidence type="ECO:0000256" key="7">
    <source>
        <dbReference type="ARBA" id="ARBA00022989"/>
    </source>
</evidence>
<keyword evidence="7" id="KW-1133">Transmembrane helix</keyword>
<gene>
    <name evidence="9" type="ORF">FAEPRAA2165_03526</name>
</gene>
<dbReference type="HOGENOM" id="CLU_069101_2_0_9"/>
<evidence type="ECO:0000313" key="9">
    <source>
        <dbReference type="EMBL" id="EEU94903.1"/>
    </source>
</evidence>
<keyword evidence="3" id="KW-1003">Cell membrane</keyword>
<dbReference type="GeneID" id="90658983"/>
<comment type="caution">
    <text evidence="9">The sequence shown here is derived from an EMBL/GenBank/DDBJ whole genome shotgun (WGS) entry which is preliminary data.</text>
</comment>
<dbReference type="PROSITE" id="PS51106">
    <property type="entry name" value="PTS_EIIC_TYPE_4"/>
    <property type="match status" value="1"/>
</dbReference>
<accession>C7HB10</accession>
<dbReference type="PANTHER" id="PTHR32502">
    <property type="entry name" value="N-ACETYLGALACTOSAMINE PERMEASE II COMPONENT-RELATED"/>
    <property type="match status" value="1"/>
</dbReference>
<keyword evidence="4" id="KW-0762">Sugar transport</keyword>
<dbReference type="InterPro" id="IPR050303">
    <property type="entry name" value="GatZ_KbaZ_carbometab"/>
</dbReference>
<dbReference type="AlphaFoldDB" id="C7HB10"/>
<evidence type="ECO:0000256" key="8">
    <source>
        <dbReference type="ARBA" id="ARBA00023136"/>
    </source>
</evidence>
<evidence type="ECO:0000256" key="6">
    <source>
        <dbReference type="ARBA" id="ARBA00022692"/>
    </source>
</evidence>
<keyword evidence="6" id="KW-0812">Transmembrane</keyword>
<name>C7HB10_FAED2</name>
<evidence type="ECO:0000313" key="10">
    <source>
        <dbReference type="Proteomes" id="UP000004619"/>
    </source>
</evidence>
<dbReference type="EMBL" id="ACOP02000100">
    <property type="protein sequence ID" value="EEU94903.1"/>
    <property type="molecule type" value="Genomic_DNA"/>
</dbReference>
<dbReference type="Proteomes" id="UP000004619">
    <property type="component" value="Unassembled WGS sequence"/>
</dbReference>
<protein>
    <submittedName>
        <fullName evidence="9">PTS system sorbose-specific iic component</fullName>
    </submittedName>
</protein>
<dbReference type="STRING" id="411483.FAEPRAA2165_03526"/>
<keyword evidence="10" id="KW-1185">Reference proteome</keyword>
<reference evidence="9" key="1">
    <citation type="submission" date="2009-08" db="EMBL/GenBank/DDBJ databases">
        <authorList>
            <person name="Weinstock G."/>
            <person name="Sodergren E."/>
            <person name="Clifton S."/>
            <person name="Fulton L."/>
            <person name="Fulton B."/>
            <person name="Courtney L."/>
            <person name="Fronick C."/>
            <person name="Harrison M."/>
            <person name="Strong C."/>
            <person name="Farmer C."/>
            <person name="Delahaunty K."/>
            <person name="Markovic C."/>
            <person name="Hall O."/>
            <person name="Minx P."/>
            <person name="Tomlinson C."/>
            <person name="Mitreva M."/>
            <person name="Nelson J."/>
            <person name="Hou S."/>
            <person name="Wollam A."/>
            <person name="Pepin K.H."/>
            <person name="Johnson M."/>
            <person name="Bhonagiri V."/>
            <person name="Nash W.E."/>
            <person name="Warren W."/>
            <person name="Chinwalla A."/>
            <person name="Mardis E.R."/>
            <person name="Wilson R.K."/>
        </authorList>
    </citation>
    <scope>NUCLEOTIDE SEQUENCE [LARGE SCALE GENOMIC DNA]</scope>
    <source>
        <strain evidence="9">A2-165</strain>
    </source>
</reference>
<dbReference type="PATRIC" id="fig|411483.3.peg.2777"/>
<dbReference type="InterPro" id="IPR004700">
    <property type="entry name" value="PTS_IIC_man"/>
</dbReference>